<protein>
    <submittedName>
        <fullName evidence="1">Uncharacterized protein</fullName>
    </submittedName>
</protein>
<proteinExistence type="predicted"/>
<comment type="caution">
    <text evidence="1">The sequence shown here is derived from an EMBL/GenBank/DDBJ whole genome shotgun (WGS) entry which is preliminary data.</text>
</comment>
<sequence length="108" mass="11641">MQNTQLIGTLLMCIAEQFSKLLQAIEAEAVTDEATGRTKSFQMGDVTAETSHLYTGGVGCPGASSVELEAQEWRPLAKKVVKAEVLGTANKSRFLVALINGMDARQRL</sequence>
<dbReference type="AlphaFoldDB" id="A0A4U0XEM2"/>
<keyword evidence="2" id="KW-1185">Reference proteome</keyword>
<evidence type="ECO:0000313" key="2">
    <source>
        <dbReference type="Proteomes" id="UP000308768"/>
    </source>
</evidence>
<name>A0A4U0XEM2_9PEZI</name>
<organism evidence="1 2">
    <name type="scientific">Cryomyces minteri</name>
    <dbReference type="NCBI Taxonomy" id="331657"/>
    <lineage>
        <taxon>Eukaryota</taxon>
        <taxon>Fungi</taxon>
        <taxon>Dikarya</taxon>
        <taxon>Ascomycota</taxon>
        <taxon>Pezizomycotina</taxon>
        <taxon>Dothideomycetes</taxon>
        <taxon>Dothideomycetes incertae sedis</taxon>
        <taxon>Cryomyces</taxon>
    </lineage>
</organism>
<evidence type="ECO:0000313" key="1">
    <source>
        <dbReference type="EMBL" id="TKA73753.1"/>
    </source>
</evidence>
<accession>A0A4U0XEM2</accession>
<reference evidence="1 2" key="1">
    <citation type="submission" date="2017-03" db="EMBL/GenBank/DDBJ databases">
        <title>Genomes of endolithic fungi from Antarctica.</title>
        <authorList>
            <person name="Coleine C."/>
            <person name="Masonjones S."/>
            <person name="Stajich J.E."/>
        </authorList>
    </citation>
    <scope>NUCLEOTIDE SEQUENCE [LARGE SCALE GENOMIC DNA]</scope>
    <source>
        <strain evidence="1 2">CCFEE 5187</strain>
    </source>
</reference>
<gene>
    <name evidence="1" type="ORF">B0A49_05091</name>
</gene>
<dbReference type="Proteomes" id="UP000308768">
    <property type="component" value="Unassembled WGS sequence"/>
</dbReference>
<dbReference type="OrthoDB" id="4356994at2759"/>
<dbReference type="EMBL" id="NAJN01000409">
    <property type="protein sequence ID" value="TKA73753.1"/>
    <property type="molecule type" value="Genomic_DNA"/>
</dbReference>